<feature type="transmembrane region" description="Helical" evidence="8">
    <location>
        <begin position="47"/>
        <end position="70"/>
    </location>
</feature>
<feature type="transmembrane region" description="Helical" evidence="8">
    <location>
        <begin position="461"/>
        <end position="480"/>
    </location>
</feature>
<evidence type="ECO:0000256" key="6">
    <source>
        <dbReference type="ARBA" id="ARBA00022989"/>
    </source>
</evidence>
<evidence type="ECO:0000256" key="3">
    <source>
        <dbReference type="ARBA" id="ARBA00022475"/>
    </source>
</evidence>
<dbReference type="Gene3D" id="1.10.3720.10">
    <property type="entry name" value="MetI-like"/>
    <property type="match status" value="2"/>
</dbReference>
<evidence type="ECO:0000256" key="4">
    <source>
        <dbReference type="ARBA" id="ARBA00022519"/>
    </source>
</evidence>
<dbReference type="AlphaFoldDB" id="A0A9D1UKX7"/>
<feature type="domain" description="ABC transmembrane type-1" evidence="9">
    <location>
        <begin position="43"/>
        <end position="250"/>
    </location>
</feature>
<comment type="similarity">
    <text evidence="8">Belongs to the binding-protein-dependent transport system permease family.</text>
</comment>
<feature type="transmembrane region" description="Helical" evidence="8">
    <location>
        <begin position="375"/>
        <end position="398"/>
    </location>
</feature>
<feature type="transmembrane region" description="Helical" evidence="8">
    <location>
        <begin position="341"/>
        <end position="363"/>
    </location>
</feature>
<dbReference type="InterPro" id="IPR035906">
    <property type="entry name" value="MetI-like_sf"/>
</dbReference>
<organism evidence="10 11">
    <name type="scientific">Candidatus Corynebacterium avicola</name>
    <dbReference type="NCBI Taxonomy" id="2838527"/>
    <lineage>
        <taxon>Bacteria</taxon>
        <taxon>Bacillati</taxon>
        <taxon>Actinomycetota</taxon>
        <taxon>Actinomycetes</taxon>
        <taxon>Mycobacteriales</taxon>
        <taxon>Corynebacteriaceae</taxon>
        <taxon>Corynebacterium</taxon>
    </lineage>
</organism>
<feature type="transmembrane region" description="Helical" evidence="8">
    <location>
        <begin position="410"/>
        <end position="427"/>
    </location>
</feature>
<comment type="caution">
    <text evidence="10">The sequence shown here is derived from an EMBL/GenBank/DDBJ whole genome shotgun (WGS) entry which is preliminary data.</text>
</comment>
<feature type="transmembrane region" description="Helical" evidence="8">
    <location>
        <begin position="229"/>
        <end position="249"/>
    </location>
</feature>
<keyword evidence="3" id="KW-1003">Cell membrane</keyword>
<evidence type="ECO:0000259" key="9">
    <source>
        <dbReference type="PROSITE" id="PS50928"/>
    </source>
</evidence>
<gene>
    <name evidence="10" type="ORF">H9870_07700</name>
</gene>
<feature type="transmembrane region" description="Helical" evidence="8">
    <location>
        <begin position="175"/>
        <end position="196"/>
    </location>
</feature>
<feature type="transmembrane region" description="Helical" evidence="8">
    <location>
        <begin position="513"/>
        <end position="535"/>
    </location>
</feature>
<keyword evidence="2 8" id="KW-0813">Transport</keyword>
<keyword evidence="6 8" id="KW-1133">Transmembrane helix</keyword>
<dbReference type="PANTHER" id="PTHR43357:SF3">
    <property type="entry name" value="FE(3+)-TRANSPORT SYSTEM PERMEASE PROTEIN FBPB 2"/>
    <property type="match status" value="1"/>
</dbReference>
<evidence type="ECO:0000256" key="5">
    <source>
        <dbReference type="ARBA" id="ARBA00022692"/>
    </source>
</evidence>
<dbReference type="CDD" id="cd06261">
    <property type="entry name" value="TM_PBP2"/>
    <property type="match status" value="2"/>
</dbReference>
<dbReference type="InterPro" id="IPR000515">
    <property type="entry name" value="MetI-like"/>
</dbReference>
<feature type="domain" description="ABC transmembrane type-1" evidence="9">
    <location>
        <begin position="337"/>
        <end position="531"/>
    </location>
</feature>
<proteinExistence type="inferred from homology"/>
<evidence type="ECO:0000256" key="1">
    <source>
        <dbReference type="ARBA" id="ARBA00004429"/>
    </source>
</evidence>
<keyword evidence="4" id="KW-0997">Cell inner membrane</keyword>
<protein>
    <submittedName>
        <fullName evidence="10">Iron ABC transporter permease</fullName>
    </submittedName>
</protein>
<dbReference type="GO" id="GO:0055085">
    <property type="term" value="P:transmembrane transport"/>
    <property type="evidence" value="ECO:0007669"/>
    <property type="project" value="InterPro"/>
</dbReference>
<evidence type="ECO:0000256" key="2">
    <source>
        <dbReference type="ARBA" id="ARBA00022448"/>
    </source>
</evidence>
<keyword evidence="7 8" id="KW-0472">Membrane</keyword>
<evidence type="ECO:0000313" key="10">
    <source>
        <dbReference type="EMBL" id="HIW91527.1"/>
    </source>
</evidence>
<dbReference type="Pfam" id="PF00528">
    <property type="entry name" value="BPD_transp_1"/>
    <property type="match status" value="2"/>
</dbReference>
<keyword evidence="5 8" id="KW-0812">Transmembrane</keyword>
<sequence length="545" mass="58332">MLLVLLVIVAAPLAMVLITAVTGYRDAPSALGSLVDGDLPRVLGNTVWLSVLVVIFSTVIAAPLAFLTSWTQLRKHWWIDILVMIPFMTPPFVAAMAWMDITRLGGVGDMLFGDTVGEAIRGGVNSVWGMALVMSCEIFPFLYLLLRNCFDSVPASTIEMGSVTGASRGTILRRIILPQVIGPWSLGALIVFVRAAGEFGTPVTLGNAIGFEVLVSRIHQDVTVDPLDFSSASVGASLLFTMGIGVWCLQQWITRSGRAGHQGGRIGRPVSLTLRPAALVPAWVWVGLVALVTVIVPYVSIILGATTILRSEPPTPDNLTLDYFSVVLSSSSAREALSTSAILGAVGATAAVVLALLVVLVTTLRRHRSQLKRPVDLLAIAPETVPAIVLAIGFIFLWNSSWLPATPYNTPWILVLAYSALFLPMAVQNIKTSAQAVSPTVFDAAAVTGASSWLSFRRITVPLLIPGIIAGWLLAFLTGIRELVMASLIRPSDMKLLSPWIMGQFDQGHRAEAMTMTLIGVISSTVVLLVVQLWLRRRGGTGVTA</sequence>
<feature type="transmembrane region" description="Helical" evidence="8">
    <location>
        <begin position="77"/>
        <end position="99"/>
    </location>
</feature>
<dbReference type="PROSITE" id="PS50928">
    <property type="entry name" value="ABC_TM1"/>
    <property type="match status" value="2"/>
</dbReference>
<dbReference type="SUPFAM" id="SSF161098">
    <property type="entry name" value="MetI-like"/>
    <property type="match status" value="2"/>
</dbReference>
<reference evidence="10" key="2">
    <citation type="submission" date="2021-04" db="EMBL/GenBank/DDBJ databases">
        <authorList>
            <person name="Gilroy R."/>
        </authorList>
    </citation>
    <scope>NUCLEOTIDE SEQUENCE</scope>
    <source>
        <strain evidence="10">CHK32-1732</strain>
    </source>
</reference>
<dbReference type="EMBL" id="DXGC01000070">
    <property type="protein sequence ID" value="HIW91527.1"/>
    <property type="molecule type" value="Genomic_DNA"/>
</dbReference>
<dbReference type="Proteomes" id="UP000824190">
    <property type="component" value="Unassembled WGS sequence"/>
</dbReference>
<evidence type="ECO:0000256" key="8">
    <source>
        <dbReference type="RuleBase" id="RU363032"/>
    </source>
</evidence>
<evidence type="ECO:0000313" key="11">
    <source>
        <dbReference type="Proteomes" id="UP000824190"/>
    </source>
</evidence>
<dbReference type="GO" id="GO:0005886">
    <property type="term" value="C:plasma membrane"/>
    <property type="evidence" value="ECO:0007669"/>
    <property type="project" value="UniProtKB-SubCell"/>
</dbReference>
<comment type="subcellular location">
    <subcellularLocation>
        <location evidence="1">Cell inner membrane</location>
        <topology evidence="1">Multi-pass membrane protein</topology>
    </subcellularLocation>
    <subcellularLocation>
        <location evidence="8">Cell membrane</location>
        <topology evidence="8">Multi-pass membrane protein</topology>
    </subcellularLocation>
</comment>
<reference evidence="10" key="1">
    <citation type="journal article" date="2021" name="PeerJ">
        <title>Extensive microbial diversity within the chicken gut microbiome revealed by metagenomics and culture.</title>
        <authorList>
            <person name="Gilroy R."/>
            <person name="Ravi A."/>
            <person name="Getino M."/>
            <person name="Pursley I."/>
            <person name="Horton D.L."/>
            <person name="Alikhan N.F."/>
            <person name="Baker D."/>
            <person name="Gharbi K."/>
            <person name="Hall N."/>
            <person name="Watson M."/>
            <person name="Adriaenssens E.M."/>
            <person name="Foster-Nyarko E."/>
            <person name="Jarju S."/>
            <person name="Secka A."/>
            <person name="Antonio M."/>
            <person name="Oren A."/>
            <person name="Chaudhuri R.R."/>
            <person name="La Ragione R."/>
            <person name="Hildebrand F."/>
            <person name="Pallen M.J."/>
        </authorList>
    </citation>
    <scope>NUCLEOTIDE SEQUENCE</scope>
    <source>
        <strain evidence="10">CHK32-1732</strain>
    </source>
</reference>
<dbReference type="PANTHER" id="PTHR43357">
    <property type="entry name" value="INNER MEMBRANE ABC TRANSPORTER PERMEASE PROTEIN YDCV"/>
    <property type="match status" value="1"/>
</dbReference>
<evidence type="ECO:0000256" key="7">
    <source>
        <dbReference type="ARBA" id="ARBA00023136"/>
    </source>
</evidence>
<name>A0A9D1UKX7_9CORY</name>
<accession>A0A9D1UKX7</accession>
<feature type="transmembrane region" description="Helical" evidence="8">
    <location>
        <begin position="282"/>
        <end position="309"/>
    </location>
</feature>
<feature type="transmembrane region" description="Helical" evidence="8">
    <location>
        <begin position="127"/>
        <end position="146"/>
    </location>
</feature>